<name>A0A161J391_9MICO</name>
<feature type="transmembrane region" description="Helical" evidence="1">
    <location>
        <begin position="83"/>
        <end position="104"/>
    </location>
</feature>
<feature type="domain" description="VanZ-like" evidence="2">
    <location>
        <begin position="16"/>
        <end position="131"/>
    </location>
</feature>
<dbReference type="AlphaFoldDB" id="A0A161J391"/>
<feature type="transmembrane region" description="Helical" evidence="1">
    <location>
        <begin position="116"/>
        <end position="136"/>
    </location>
</feature>
<dbReference type="EMBL" id="CP015515">
    <property type="protein sequence ID" value="AND17275.1"/>
    <property type="molecule type" value="Genomic_DNA"/>
</dbReference>
<keyword evidence="4" id="KW-1185">Reference proteome</keyword>
<evidence type="ECO:0000313" key="3">
    <source>
        <dbReference type="EMBL" id="AND17275.1"/>
    </source>
</evidence>
<keyword evidence="1" id="KW-1133">Transmembrane helix</keyword>
<evidence type="ECO:0000256" key="1">
    <source>
        <dbReference type="SAM" id="Phobius"/>
    </source>
</evidence>
<dbReference type="PANTHER" id="PTHR36834">
    <property type="entry name" value="MEMBRANE PROTEIN-RELATED"/>
    <property type="match status" value="1"/>
</dbReference>
<protein>
    <recommendedName>
        <fullName evidence="2">VanZ-like domain-containing protein</fullName>
    </recommendedName>
</protein>
<organism evidence="3 4">
    <name type="scientific">Rathayibacter tritici</name>
    <dbReference type="NCBI Taxonomy" id="33888"/>
    <lineage>
        <taxon>Bacteria</taxon>
        <taxon>Bacillati</taxon>
        <taxon>Actinomycetota</taxon>
        <taxon>Actinomycetes</taxon>
        <taxon>Micrococcales</taxon>
        <taxon>Microbacteriaceae</taxon>
        <taxon>Rathayibacter</taxon>
    </lineage>
</organism>
<dbReference type="Proteomes" id="UP000077071">
    <property type="component" value="Chromosome"/>
</dbReference>
<dbReference type="InterPro" id="IPR006976">
    <property type="entry name" value="VanZ-like"/>
</dbReference>
<proteinExistence type="predicted"/>
<feature type="transmembrane region" description="Helical" evidence="1">
    <location>
        <begin position="55"/>
        <end position="76"/>
    </location>
</feature>
<dbReference type="RefSeq" id="WP_068254929.1">
    <property type="nucleotide sequence ID" value="NZ_CP015515.1"/>
</dbReference>
<reference evidence="3 4" key="1">
    <citation type="submission" date="2016-05" db="EMBL/GenBank/DDBJ databases">
        <title>Complete genome sequence of Rathayibacter tritici NCPPB 1953.</title>
        <authorList>
            <person name="Park J."/>
            <person name="Lee H.-H."/>
            <person name="Lee S.-W."/>
            <person name="Seo Y.-S."/>
        </authorList>
    </citation>
    <scope>NUCLEOTIDE SEQUENCE [LARGE SCALE GENOMIC DNA]</scope>
    <source>
        <strain evidence="3 4">NCPPB 1953</strain>
    </source>
</reference>
<keyword evidence="1" id="KW-0812">Transmembrane</keyword>
<dbReference type="KEGG" id="rtn:A6122_2152"/>
<dbReference type="PANTHER" id="PTHR36834:SF1">
    <property type="entry name" value="INTEGRAL MEMBRANE PROTEIN"/>
    <property type="match status" value="1"/>
</dbReference>
<dbReference type="Pfam" id="PF04892">
    <property type="entry name" value="VanZ"/>
    <property type="match status" value="1"/>
</dbReference>
<evidence type="ECO:0000313" key="4">
    <source>
        <dbReference type="Proteomes" id="UP000077071"/>
    </source>
</evidence>
<sequence length="171" mass="18478">MTRSLSRLTLAIGVPYLIALAMIAFWPTPVDSGMRGDLGRVGSWFSRHHLPRVDYAFLEASANIALFVPLGLLLALNLRPRSAWIAVVVGALVSSLIETGQLLFLSSRFASLQDVVMNTSGALLGALAGVLLRIIVHAQRRRRAAERDDAFAHIPLRGTSGVVADQPSRVL</sequence>
<feature type="transmembrane region" description="Helical" evidence="1">
    <location>
        <begin position="7"/>
        <end position="26"/>
    </location>
</feature>
<gene>
    <name evidence="3" type="ORF">A6122_2152</name>
</gene>
<keyword evidence="1" id="KW-0472">Membrane</keyword>
<dbReference type="PATRIC" id="fig|33888.3.peg.2394"/>
<dbReference type="STRING" id="33888.A6122_2152"/>
<accession>A0A161J391</accession>
<evidence type="ECO:0000259" key="2">
    <source>
        <dbReference type="Pfam" id="PF04892"/>
    </source>
</evidence>
<dbReference type="InterPro" id="IPR053150">
    <property type="entry name" value="Teicoplanin_resist-assoc"/>
</dbReference>